<organism evidence="1 2">
    <name type="scientific">Striga asiatica</name>
    <name type="common">Asiatic witchweed</name>
    <name type="synonym">Buchnera asiatica</name>
    <dbReference type="NCBI Taxonomy" id="4170"/>
    <lineage>
        <taxon>Eukaryota</taxon>
        <taxon>Viridiplantae</taxon>
        <taxon>Streptophyta</taxon>
        <taxon>Embryophyta</taxon>
        <taxon>Tracheophyta</taxon>
        <taxon>Spermatophyta</taxon>
        <taxon>Magnoliopsida</taxon>
        <taxon>eudicotyledons</taxon>
        <taxon>Gunneridae</taxon>
        <taxon>Pentapetalae</taxon>
        <taxon>asterids</taxon>
        <taxon>lamiids</taxon>
        <taxon>Lamiales</taxon>
        <taxon>Orobanchaceae</taxon>
        <taxon>Buchnereae</taxon>
        <taxon>Striga</taxon>
    </lineage>
</organism>
<dbReference type="OrthoDB" id="1686901at2759"/>
<evidence type="ECO:0000313" key="1">
    <source>
        <dbReference type="EMBL" id="GER53628.1"/>
    </source>
</evidence>
<keyword evidence="1" id="KW-0418">Kinase</keyword>
<proteinExistence type="predicted"/>
<accession>A0A5A7R861</accession>
<dbReference type="AlphaFoldDB" id="A0A5A7R861"/>
<protein>
    <submittedName>
        <fullName evidence="1">Sensor histidine kinase/response regulator</fullName>
    </submittedName>
</protein>
<keyword evidence="2" id="KW-1185">Reference proteome</keyword>
<evidence type="ECO:0000313" key="2">
    <source>
        <dbReference type="Proteomes" id="UP000325081"/>
    </source>
</evidence>
<dbReference type="GO" id="GO:0016301">
    <property type="term" value="F:kinase activity"/>
    <property type="evidence" value="ECO:0007669"/>
    <property type="project" value="UniProtKB-KW"/>
</dbReference>
<name>A0A5A7R861_STRAF</name>
<dbReference type="Proteomes" id="UP000325081">
    <property type="component" value="Unassembled WGS sequence"/>
</dbReference>
<comment type="caution">
    <text evidence="1">The sequence shown here is derived from an EMBL/GenBank/DDBJ whole genome shotgun (WGS) entry which is preliminary data.</text>
</comment>
<sequence length="152" mass="16273">MTSSIVDCMITVLLYSFHGLPSGAYVAILDHDARVLVRVDSALGRDHVALVRVGQAGEDGAVLENCSPVAEYEVDCADDEATGEELAVGVDVQRVLISEHVASVECREIGPHAQGHGLVLGRARRVLEGDVPREEPCSDRGCRIIKLDSVNN</sequence>
<reference evidence="2" key="1">
    <citation type="journal article" date="2019" name="Curr. Biol.">
        <title>Genome Sequence of Striga asiatica Provides Insight into the Evolution of Plant Parasitism.</title>
        <authorList>
            <person name="Yoshida S."/>
            <person name="Kim S."/>
            <person name="Wafula E.K."/>
            <person name="Tanskanen J."/>
            <person name="Kim Y.M."/>
            <person name="Honaas L."/>
            <person name="Yang Z."/>
            <person name="Spallek T."/>
            <person name="Conn C.E."/>
            <person name="Ichihashi Y."/>
            <person name="Cheong K."/>
            <person name="Cui S."/>
            <person name="Der J.P."/>
            <person name="Gundlach H."/>
            <person name="Jiao Y."/>
            <person name="Hori C."/>
            <person name="Ishida J.K."/>
            <person name="Kasahara H."/>
            <person name="Kiba T."/>
            <person name="Kim M.S."/>
            <person name="Koo N."/>
            <person name="Laohavisit A."/>
            <person name="Lee Y.H."/>
            <person name="Lumba S."/>
            <person name="McCourt P."/>
            <person name="Mortimer J.C."/>
            <person name="Mutuku J.M."/>
            <person name="Nomura T."/>
            <person name="Sasaki-Sekimoto Y."/>
            <person name="Seto Y."/>
            <person name="Wang Y."/>
            <person name="Wakatake T."/>
            <person name="Sakakibara H."/>
            <person name="Demura T."/>
            <person name="Yamaguchi S."/>
            <person name="Yoneyama K."/>
            <person name="Manabe R.I."/>
            <person name="Nelson D.C."/>
            <person name="Schulman A.H."/>
            <person name="Timko M.P."/>
            <person name="dePamphilis C.W."/>
            <person name="Choi D."/>
            <person name="Shirasu K."/>
        </authorList>
    </citation>
    <scope>NUCLEOTIDE SEQUENCE [LARGE SCALE GENOMIC DNA]</scope>
    <source>
        <strain evidence="2">cv. UVA1</strain>
    </source>
</reference>
<keyword evidence="1" id="KW-0808">Transferase</keyword>
<gene>
    <name evidence="1" type="ORF">STAS_31155</name>
</gene>
<dbReference type="EMBL" id="BKCP01010626">
    <property type="protein sequence ID" value="GER53628.1"/>
    <property type="molecule type" value="Genomic_DNA"/>
</dbReference>